<dbReference type="InterPro" id="IPR016024">
    <property type="entry name" value="ARM-type_fold"/>
</dbReference>
<dbReference type="InterPro" id="IPR039762">
    <property type="entry name" value="Nmd2/UPF2"/>
</dbReference>
<keyword evidence="3" id="KW-0597">Phosphoprotein</keyword>
<dbReference type="FunFam" id="1.25.40.180:FF:000014">
    <property type="entry name" value="Putative regulator of nonsense transcripts 2"/>
    <property type="match status" value="1"/>
</dbReference>
<evidence type="ECO:0000256" key="6">
    <source>
        <dbReference type="ARBA" id="ARBA00023054"/>
    </source>
</evidence>
<dbReference type="SMART" id="SM00543">
    <property type="entry name" value="MIF4G"/>
    <property type="match status" value="3"/>
</dbReference>
<feature type="compositionally biased region" description="Acidic residues" evidence="12">
    <location>
        <begin position="979"/>
        <end position="994"/>
    </location>
</feature>
<evidence type="ECO:0000256" key="11">
    <source>
        <dbReference type="SAM" id="Coils"/>
    </source>
</evidence>
<comment type="function">
    <text evidence="8">Involved in nonsense-mediated decay (NMD) of mRNAs containing premature stop codons by associating with the nuclear exon junction complex (EJC). Recruited by UPF3B associated with the EJC core at the cytoplasmic side of the nuclear envelope and the subsequent formation of an UPF1-UPF2-UPF3 surveillance complex (including UPF1 bound to release factors at the stalled ribosome) is believed to activate NMD. In cooperation with UPF3B stimulates both ATPase and RNA helicase activities of UPF1. Binds spliced mRNA.</text>
</comment>
<dbReference type="GO" id="GO:0035145">
    <property type="term" value="C:exon-exon junction complex"/>
    <property type="evidence" value="ECO:0007669"/>
    <property type="project" value="TreeGrafter"/>
</dbReference>
<dbReference type="FunFam" id="1.25.40.180:FF:000023">
    <property type="entry name" value="regulator of nonsense transcripts 2 isoform X1"/>
    <property type="match status" value="1"/>
</dbReference>
<dbReference type="Gene3D" id="6.10.250.770">
    <property type="match status" value="1"/>
</dbReference>
<feature type="domain" description="MIF4G" evidence="13">
    <location>
        <begin position="485"/>
        <end position="674"/>
    </location>
</feature>
<evidence type="ECO:0000256" key="4">
    <source>
        <dbReference type="ARBA" id="ARBA00022737"/>
    </source>
</evidence>
<dbReference type="GO" id="GO:0003723">
    <property type="term" value="F:RNA binding"/>
    <property type="evidence" value="ECO:0007669"/>
    <property type="project" value="UniProtKB-KW"/>
</dbReference>
<dbReference type="PANTHER" id="PTHR12839">
    <property type="entry name" value="NONSENSE-MEDIATED MRNA DECAY PROTEIN 2 UP-FRAMESHIFT SUPPRESSOR 2"/>
    <property type="match status" value="1"/>
</dbReference>
<evidence type="ECO:0000256" key="12">
    <source>
        <dbReference type="SAM" id="MobiDB-lite"/>
    </source>
</evidence>
<evidence type="ECO:0000259" key="13">
    <source>
        <dbReference type="SMART" id="SM00543"/>
    </source>
</evidence>
<proteinExistence type="predicted"/>
<feature type="domain" description="MIF4G" evidence="13">
    <location>
        <begin position="689"/>
        <end position="899"/>
    </location>
</feature>
<protein>
    <recommendedName>
        <fullName evidence="9">Regulator of nonsense transcripts 2</fullName>
    </recommendedName>
    <alternativeName>
        <fullName evidence="10">Up-frameshift suppressor 2 homolog</fullName>
    </alternativeName>
</protein>
<feature type="region of interest" description="Disordered" evidence="12">
    <location>
        <begin position="944"/>
        <end position="1007"/>
    </location>
</feature>
<dbReference type="GO" id="GO:0005829">
    <property type="term" value="C:cytosol"/>
    <property type="evidence" value="ECO:0007669"/>
    <property type="project" value="UniProtKB-ARBA"/>
</dbReference>
<feature type="compositionally biased region" description="Acidic residues" evidence="12">
    <location>
        <begin position="944"/>
        <end position="955"/>
    </location>
</feature>
<evidence type="ECO:0000256" key="8">
    <source>
        <dbReference type="ARBA" id="ARBA00059351"/>
    </source>
</evidence>
<evidence type="ECO:0000256" key="5">
    <source>
        <dbReference type="ARBA" id="ARBA00022884"/>
    </source>
</evidence>
<keyword evidence="7" id="KW-0866">Nonsense-mediated mRNA decay</keyword>
<dbReference type="Gene3D" id="1.25.40.180">
    <property type="match status" value="3"/>
</dbReference>
<dbReference type="Proteomes" id="UP000410492">
    <property type="component" value="Unassembled WGS sequence"/>
</dbReference>
<dbReference type="Pfam" id="PF02854">
    <property type="entry name" value="MIF4G"/>
    <property type="match status" value="3"/>
</dbReference>
<accession>A0A653C4A8</accession>
<dbReference type="SUPFAM" id="SSF48371">
    <property type="entry name" value="ARM repeat"/>
    <property type="match status" value="3"/>
</dbReference>
<feature type="coiled-coil region" evidence="11">
    <location>
        <begin position="48"/>
        <end position="98"/>
    </location>
</feature>
<dbReference type="OrthoDB" id="27832at2759"/>
<dbReference type="PANTHER" id="PTHR12839:SF7">
    <property type="entry name" value="REGULATOR OF NONSENSE TRANSCRIPTS 2"/>
    <property type="match status" value="1"/>
</dbReference>
<dbReference type="Pfam" id="PF04050">
    <property type="entry name" value="Upf2"/>
    <property type="match status" value="1"/>
</dbReference>
<evidence type="ECO:0000313" key="15">
    <source>
        <dbReference type="Proteomes" id="UP000410492"/>
    </source>
</evidence>
<dbReference type="GO" id="GO:0000184">
    <property type="term" value="P:nuclear-transcribed mRNA catabolic process, nonsense-mediated decay"/>
    <property type="evidence" value="ECO:0007669"/>
    <property type="project" value="UniProtKB-KW"/>
</dbReference>
<feature type="region of interest" description="Disordered" evidence="12">
    <location>
        <begin position="1151"/>
        <end position="1172"/>
    </location>
</feature>
<dbReference type="Gene3D" id="4.10.80.160">
    <property type="match status" value="1"/>
</dbReference>
<dbReference type="InterPro" id="IPR007193">
    <property type="entry name" value="Upf2/Nmd2_C"/>
</dbReference>
<evidence type="ECO:0000256" key="2">
    <source>
        <dbReference type="ARBA" id="ARBA00022490"/>
    </source>
</evidence>
<evidence type="ECO:0000313" key="14">
    <source>
        <dbReference type="EMBL" id="VEN42681.1"/>
    </source>
</evidence>
<dbReference type="GO" id="GO:0048471">
    <property type="term" value="C:perinuclear region of cytoplasm"/>
    <property type="evidence" value="ECO:0007669"/>
    <property type="project" value="UniProtKB-SubCell"/>
</dbReference>
<dbReference type="AlphaFoldDB" id="A0A653C4A8"/>
<keyword evidence="6 11" id="KW-0175">Coiled coil</keyword>
<feature type="region of interest" description="Disordered" evidence="12">
    <location>
        <begin position="449"/>
        <end position="476"/>
    </location>
</feature>
<sequence>MLFMCRIHNFSEKSKNLHNFTVSAYSSEFLVHFSDSRDSLNFKYRMTVNENEVENETINENLSVEEEKELLLSYIQDVQDKLQQKKELRTANQNAVNNRPSESYFSKLDSTLKKNTAFVKKIKNFSSPQIDSYLKDMSGLNLSKYISEVAAAIVEAKLKMTDVPAAVKLCSILHQTYTDFSQCLFDNWQKALVVKVGEKISNPSKLRVDLRFYAELVQVGVFSNKNAFSLLGSILTTLINMDKEDHFNISILLSFCKHCGDDYAGLVPRKMRILSEKHETEIPRGTFLPPEKQHNVRGLLKEYFNSISKHLVKDHQEMQNFEKQNLRILQTKGELSQERKEKLEAMQSAFDKLLLNAQSFADILDEDIPELKSQNLPKSEESMIVTGSGTDIDDLAMNAENIWCDTETQKFYCDLPELTVFLPTAFLTKGQNILTNETVTEDVLDSELPAEELEDDGKLEEPSAVVEEENEDPTASTASNKIVLEAFLNNLPNCVNREMIDNAAIDFLVTLNNKHNRRKLVRALFGVNRTRLDLLPFYARFVAILHPALPEVGAELCQMLRQDFKYHVRKKDQINIESKIKVVRFIGELVKFKLYSKIEALYCLKVLLHDFSHHHIEMVCNLLEVCGRFLYCSPDSHQRTKVYLEQMMRKKSVMALDSRYVTQIENAYYYVNPPEMVSVAKKERPPMHQFIRKILFQDLQKNNTEKIMRLMRKLDWNNPEISAYAIKCLTAVHNLKYFNIRCLANLLAGLVAYQEEVGTKVVDGVLEDIRLGMEVNLPKFNQRRVAQVKYLGELYNYRMVESSDIFKVLYSLISFGVSMDPNEPSPLDPPDHLFRIRLACVLLETCGTYFSSGTSKRKLDYYLVFLQAYYWFKKSLWKEAFPPILEHIYKDTLSTLRPKMKQCQSYEQALEDLENIRTTLGVEKLLEMDNKVNAEEGLDTITEIDNEEAGDEENSECVTGPITDDTATEDETVDHTQASDDEGDQLTSEAEQDGISESVAIPKGPKKVDCPEDADFLNALDKMVSENIQERMKEPVKATNVDISVPVILKSNVKKTYEQLQDSSVEEREAKIDFVLMVRKGNKQQYKQFEAPVDSELAQNLRDQEQMQKEEKEKVKRLTLNITERFEEEDYQEMIQQQNRPITQNLNRERKKYQHPKGAPDADLIFGPKRVR</sequence>
<evidence type="ECO:0000256" key="3">
    <source>
        <dbReference type="ARBA" id="ARBA00022553"/>
    </source>
</evidence>
<keyword evidence="5" id="KW-0694">RNA-binding</keyword>
<evidence type="ECO:0000256" key="1">
    <source>
        <dbReference type="ARBA" id="ARBA00004556"/>
    </source>
</evidence>
<evidence type="ECO:0000256" key="7">
    <source>
        <dbReference type="ARBA" id="ARBA00023161"/>
    </source>
</evidence>
<gene>
    <name evidence="14" type="ORF">CALMAC_LOCUS6076</name>
</gene>
<comment type="subcellular location">
    <subcellularLocation>
        <location evidence="1">Cytoplasm</location>
        <location evidence="1">Perinuclear region</location>
    </subcellularLocation>
</comment>
<dbReference type="EMBL" id="CAACVG010006939">
    <property type="protein sequence ID" value="VEN42681.1"/>
    <property type="molecule type" value="Genomic_DNA"/>
</dbReference>
<feature type="domain" description="MIF4G" evidence="13">
    <location>
        <begin position="112"/>
        <end position="342"/>
    </location>
</feature>
<feature type="compositionally biased region" description="Acidic residues" evidence="12">
    <location>
        <begin position="449"/>
        <end position="458"/>
    </location>
</feature>
<evidence type="ECO:0000256" key="9">
    <source>
        <dbReference type="ARBA" id="ARBA00068726"/>
    </source>
</evidence>
<evidence type="ECO:0000256" key="10">
    <source>
        <dbReference type="ARBA" id="ARBA00080859"/>
    </source>
</evidence>
<organism evidence="14 15">
    <name type="scientific">Callosobruchus maculatus</name>
    <name type="common">Southern cowpea weevil</name>
    <name type="synonym">Pulse bruchid</name>
    <dbReference type="NCBI Taxonomy" id="64391"/>
    <lineage>
        <taxon>Eukaryota</taxon>
        <taxon>Metazoa</taxon>
        <taxon>Ecdysozoa</taxon>
        <taxon>Arthropoda</taxon>
        <taxon>Hexapoda</taxon>
        <taxon>Insecta</taxon>
        <taxon>Pterygota</taxon>
        <taxon>Neoptera</taxon>
        <taxon>Endopterygota</taxon>
        <taxon>Coleoptera</taxon>
        <taxon>Polyphaga</taxon>
        <taxon>Cucujiformia</taxon>
        <taxon>Chrysomeloidea</taxon>
        <taxon>Chrysomelidae</taxon>
        <taxon>Bruchinae</taxon>
        <taxon>Bruchini</taxon>
        <taxon>Callosobruchus</taxon>
    </lineage>
</organism>
<dbReference type="FunFam" id="1.25.40.180:FF:000015">
    <property type="entry name" value="regulator of nonsense transcripts 2 isoform X1"/>
    <property type="match status" value="1"/>
</dbReference>
<keyword evidence="15" id="KW-1185">Reference proteome</keyword>
<name>A0A653C4A8_CALMS</name>
<reference evidence="14 15" key="1">
    <citation type="submission" date="2019-01" db="EMBL/GenBank/DDBJ databases">
        <authorList>
            <person name="Sayadi A."/>
        </authorList>
    </citation>
    <scope>NUCLEOTIDE SEQUENCE [LARGE SCALE GENOMIC DNA]</scope>
</reference>
<keyword evidence="4" id="KW-0677">Repeat</keyword>
<keyword evidence="2" id="KW-0963">Cytoplasm</keyword>
<dbReference type="InterPro" id="IPR003890">
    <property type="entry name" value="MIF4G-like_typ-3"/>
</dbReference>